<keyword evidence="4" id="KW-1185">Reference proteome</keyword>
<dbReference type="EMBL" id="AP027151">
    <property type="protein sequence ID" value="BDV43660.1"/>
    <property type="molecule type" value="Genomic_DNA"/>
</dbReference>
<evidence type="ECO:0000256" key="1">
    <source>
        <dbReference type="SAM" id="SignalP"/>
    </source>
</evidence>
<name>A0ABN6VTL4_9BACT</name>
<protein>
    <submittedName>
        <fullName evidence="3">Cytochrome C</fullName>
    </submittedName>
</protein>
<evidence type="ECO:0000313" key="3">
    <source>
        <dbReference type="EMBL" id="BDV43660.1"/>
    </source>
</evidence>
<feature type="chain" id="PRO_5046104603" evidence="1">
    <location>
        <begin position="29"/>
        <end position="204"/>
    </location>
</feature>
<reference evidence="3 4" key="1">
    <citation type="submission" date="2022-12" db="EMBL/GenBank/DDBJ databases">
        <title>Polyphasic characterization of Geotalea uranireducens NIT-SL11 newly isolated from a complex of sewage sludge and microbially reduced graphene oxide.</title>
        <authorList>
            <person name="Xie L."/>
            <person name="Yoshida N."/>
            <person name="Meng L."/>
        </authorList>
    </citation>
    <scope>NUCLEOTIDE SEQUENCE [LARGE SCALE GENOMIC DNA]</scope>
    <source>
        <strain evidence="3 4">NIT-SL11</strain>
    </source>
</reference>
<dbReference type="InterPro" id="IPR010177">
    <property type="entry name" value="Paired_CXXCH_1"/>
</dbReference>
<accession>A0ABN6VTL4</accession>
<proteinExistence type="predicted"/>
<gene>
    <name evidence="3" type="ORF">GURASL_25830</name>
</gene>
<dbReference type="SUPFAM" id="SSF48695">
    <property type="entry name" value="Multiheme cytochromes"/>
    <property type="match status" value="1"/>
</dbReference>
<organism evidence="3 4">
    <name type="scientific">Geotalea uraniireducens</name>
    <dbReference type="NCBI Taxonomy" id="351604"/>
    <lineage>
        <taxon>Bacteria</taxon>
        <taxon>Pseudomonadati</taxon>
        <taxon>Thermodesulfobacteriota</taxon>
        <taxon>Desulfuromonadia</taxon>
        <taxon>Geobacterales</taxon>
        <taxon>Geobacteraceae</taxon>
        <taxon>Geotalea</taxon>
    </lineage>
</organism>
<dbReference type="Proteomes" id="UP001317705">
    <property type="component" value="Chromosome"/>
</dbReference>
<evidence type="ECO:0000259" key="2">
    <source>
        <dbReference type="Pfam" id="PF09699"/>
    </source>
</evidence>
<feature type="domain" description="Doubled CXXCH motif" evidence="2">
    <location>
        <begin position="173"/>
        <end position="202"/>
    </location>
</feature>
<dbReference type="InterPro" id="IPR036280">
    <property type="entry name" value="Multihaem_cyt_sf"/>
</dbReference>
<dbReference type="RefSeq" id="WP_281999786.1">
    <property type="nucleotide sequence ID" value="NZ_AP027151.1"/>
</dbReference>
<feature type="signal peptide" evidence="1">
    <location>
        <begin position="1"/>
        <end position="28"/>
    </location>
</feature>
<evidence type="ECO:0000313" key="4">
    <source>
        <dbReference type="Proteomes" id="UP001317705"/>
    </source>
</evidence>
<dbReference type="Pfam" id="PF09699">
    <property type="entry name" value="Paired_CXXCH_1"/>
    <property type="match status" value="1"/>
</dbReference>
<sequence>MASAETVAKILIHVVIAGLALLPAVATAAPPDSGNSASPPVRPTCEFVMSLNKPFKRIQFMFHISRIRKMNREDAADPAQMYGSIIKVSLNDSSDAEIDDLSVQCLSCHDGVYATGRLIRLKNNIDREPGSIDRVHGGHPIGMDYLKLAGRHPGLRRPDTLPPEVVLVQGKVGCLSCHNPLNQERPHLAATIANSSLCLTCHIK</sequence>
<keyword evidence="1" id="KW-0732">Signal</keyword>